<dbReference type="EMBL" id="JXTB01000173">
    <property type="protein sequence ID" value="PON56246.1"/>
    <property type="molecule type" value="Genomic_DNA"/>
</dbReference>
<name>A0A2P5C5C6_PARAD</name>
<gene>
    <name evidence="1" type="ORF">PanWU01x14_182580</name>
</gene>
<feature type="non-terminal residue" evidence="1">
    <location>
        <position position="103"/>
    </location>
</feature>
<dbReference type="Proteomes" id="UP000237105">
    <property type="component" value="Unassembled WGS sequence"/>
</dbReference>
<accession>A0A2P5C5C6</accession>
<dbReference type="AlphaFoldDB" id="A0A2P5C5C6"/>
<reference evidence="2" key="1">
    <citation type="submission" date="2016-06" db="EMBL/GenBank/DDBJ databases">
        <title>Parallel loss of symbiosis genes in relatives of nitrogen-fixing non-legume Parasponia.</title>
        <authorList>
            <person name="Van Velzen R."/>
            <person name="Holmer R."/>
            <person name="Bu F."/>
            <person name="Rutten L."/>
            <person name="Van Zeijl A."/>
            <person name="Liu W."/>
            <person name="Santuari L."/>
            <person name="Cao Q."/>
            <person name="Sharma T."/>
            <person name="Shen D."/>
            <person name="Roswanjaya Y."/>
            <person name="Wardhani T."/>
            <person name="Kalhor M.S."/>
            <person name="Jansen J."/>
            <person name="Van den Hoogen J."/>
            <person name="Gungor B."/>
            <person name="Hartog M."/>
            <person name="Hontelez J."/>
            <person name="Verver J."/>
            <person name="Yang W.-C."/>
            <person name="Schijlen E."/>
            <person name="Repin R."/>
            <person name="Schilthuizen M."/>
            <person name="Schranz E."/>
            <person name="Heidstra R."/>
            <person name="Miyata K."/>
            <person name="Fedorova E."/>
            <person name="Kohlen W."/>
            <person name="Bisseling T."/>
            <person name="Smit S."/>
            <person name="Geurts R."/>
        </authorList>
    </citation>
    <scope>NUCLEOTIDE SEQUENCE [LARGE SCALE GENOMIC DNA]</scope>
    <source>
        <strain evidence="2">cv. WU1-14</strain>
    </source>
</reference>
<evidence type="ECO:0000313" key="2">
    <source>
        <dbReference type="Proteomes" id="UP000237105"/>
    </source>
</evidence>
<keyword evidence="2" id="KW-1185">Reference proteome</keyword>
<evidence type="ECO:0008006" key="3">
    <source>
        <dbReference type="Google" id="ProtNLM"/>
    </source>
</evidence>
<evidence type="ECO:0000313" key="1">
    <source>
        <dbReference type="EMBL" id="PON56246.1"/>
    </source>
</evidence>
<comment type="caution">
    <text evidence="1">The sequence shown here is derived from an EMBL/GenBank/DDBJ whole genome shotgun (WGS) entry which is preliminary data.</text>
</comment>
<organism evidence="1 2">
    <name type="scientific">Parasponia andersonii</name>
    <name type="common">Sponia andersonii</name>
    <dbReference type="NCBI Taxonomy" id="3476"/>
    <lineage>
        <taxon>Eukaryota</taxon>
        <taxon>Viridiplantae</taxon>
        <taxon>Streptophyta</taxon>
        <taxon>Embryophyta</taxon>
        <taxon>Tracheophyta</taxon>
        <taxon>Spermatophyta</taxon>
        <taxon>Magnoliopsida</taxon>
        <taxon>eudicotyledons</taxon>
        <taxon>Gunneridae</taxon>
        <taxon>Pentapetalae</taxon>
        <taxon>rosids</taxon>
        <taxon>fabids</taxon>
        <taxon>Rosales</taxon>
        <taxon>Cannabaceae</taxon>
        <taxon>Parasponia</taxon>
    </lineage>
</organism>
<proteinExistence type="predicted"/>
<sequence>MLTGLLIQAQQIISLLIFRILQVIPNSWVKSKFTWAMDQVWSLNMLEILCFSRLFTLKLYVSTIYFMFLPLLHSRLGHPSAKVVKSVLTKCNLASCNKTMIDF</sequence>
<protein>
    <recommendedName>
        <fullName evidence="3">GAG-pre-integrase domain-containing protein</fullName>
    </recommendedName>
</protein>